<reference evidence="1 2" key="1">
    <citation type="submission" date="2015-07" db="EMBL/GenBank/DDBJ databases">
        <title>Comparative genomics of the Sigatoka disease complex on banana suggests a link between parallel evolutionary changes in Pseudocercospora fijiensis and Pseudocercospora eumusae and increased virulence on the banana host.</title>
        <authorList>
            <person name="Chang T.-C."/>
            <person name="Salvucci A."/>
            <person name="Crous P.W."/>
            <person name="Stergiopoulos I."/>
        </authorList>
    </citation>
    <scope>NUCLEOTIDE SEQUENCE [LARGE SCALE GENOMIC DNA]</scope>
    <source>
        <strain evidence="1 2">CBS 114824</strain>
    </source>
</reference>
<dbReference type="OrthoDB" id="3650750at2759"/>
<dbReference type="EMBL" id="LFZN01000215">
    <property type="protein sequence ID" value="KXS95453.1"/>
    <property type="molecule type" value="Genomic_DNA"/>
</dbReference>
<protein>
    <submittedName>
        <fullName evidence="1">Uncharacterized protein</fullName>
    </submittedName>
</protein>
<dbReference type="AlphaFoldDB" id="A0A139GZ32"/>
<accession>A0A139GZ32</accession>
<name>A0A139GZ32_9PEZI</name>
<comment type="caution">
    <text evidence="1">The sequence shown here is derived from an EMBL/GenBank/DDBJ whole genome shotgun (WGS) entry which is preliminary data.</text>
</comment>
<proteinExistence type="predicted"/>
<evidence type="ECO:0000313" key="1">
    <source>
        <dbReference type="EMBL" id="KXS95453.1"/>
    </source>
</evidence>
<gene>
    <name evidence="1" type="ORF">AC578_4727</name>
</gene>
<sequence>MTELINHIQALPQELQDKIFDHVLAIKPGQKIRIEKSYQTPWQLQVDPSYRDNLAPSYFGSSTFVMTYHWWPPAVANRAIVDWAKRQTTAHRHMIRHINLEVRFGRLGKPSDVVRLDNDPREQQCLLQKFSPRLNVTISSRTSVAMSSAPTLEERIQTLAQELQDMIFDFTVSFDPGVITIDDKWKAPWQLQINRATRAKISKTYYGRFSFRISSRCDSVVMFGRWLDMLGKSERALITNLRVDSDWDEYVWSMGLQLNLHQSSARHSLLFVRQYVEAAGLPLQEEAVKGNVLVNAKDGELREVWRTDSRWPQDQGPVTIPFSWYVVRDPDTQGQQRVQLSQIYQQRRERYVMQKRGVVQRKRGN</sequence>
<dbReference type="Proteomes" id="UP000070133">
    <property type="component" value="Unassembled WGS sequence"/>
</dbReference>
<organism evidence="1 2">
    <name type="scientific">Pseudocercospora eumusae</name>
    <dbReference type="NCBI Taxonomy" id="321146"/>
    <lineage>
        <taxon>Eukaryota</taxon>
        <taxon>Fungi</taxon>
        <taxon>Dikarya</taxon>
        <taxon>Ascomycota</taxon>
        <taxon>Pezizomycotina</taxon>
        <taxon>Dothideomycetes</taxon>
        <taxon>Dothideomycetidae</taxon>
        <taxon>Mycosphaerellales</taxon>
        <taxon>Mycosphaerellaceae</taxon>
        <taxon>Pseudocercospora</taxon>
    </lineage>
</organism>
<keyword evidence="2" id="KW-1185">Reference proteome</keyword>
<evidence type="ECO:0000313" key="2">
    <source>
        <dbReference type="Proteomes" id="UP000070133"/>
    </source>
</evidence>